<evidence type="ECO:0000313" key="3">
    <source>
        <dbReference type="Proteomes" id="UP000003835"/>
    </source>
</evidence>
<dbReference type="EMBL" id="DS989845">
    <property type="protein sequence ID" value="EDX76951.1"/>
    <property type="molecule type" value="Genomic_DNA"/>
</dbReference>
<sequence>MRNAYKQQIAQIHPAPIIILGHQKSGTTAIAALLGQILGQSVTIDPFHHIDLQAHLRQKLVNQELAFNHVVQEHKFYFSTPIIKDPNFTFLYDDVSQCFPQATFVQVMRDPRQMIRSVLNRLQLPGNLPALEGNWCKQLQKMPAKGWSLMLAGELPHVEGSNYIERLAHRWSWATDTYQAHRDKINLIRYEDFVQDKTNTIRDLALRVGLNPINDISAQVNIQYQPCGNYRVNWLEFFGKDNLQTIETICGTRMQSFGYHLSPLPITSDATSDKVPHFSGFAAAFV</sequence>
<keyword evidence="3" id="KW-1185">Reference proteome</keyword>
<dbReference type="InterPro" id="IPR000863">
    <property type="entry name" value="Sulfotransferase_dom"/>
</dbReference>
<feature type="domain" description="Sulfotransferase" evidence="1">
    <location>
        <begin position="16"/>
        <end position="215"/>
    </location>
</feature>
<proteinExistence type="predicted"/>
<name>B4VMH5_9CYAN</name>
<dbReference type="SUPFAM" id="SSF52540">
    <property type="entry name" value="P-loop containing nucleoside triphosphate hydrolases"/>
    <property type="match status" value="1"/>
</dbReference>
<dbReference type="GO" id="GO:0008146">
    <property type="term" value="F:sulfotransferase activity"/>
    <property type="evidence" value="ECO:0007669"/>
    <property type="project" value="InterPro"/>
</dbReference>
<gene>
    <name evidence="2" type="ORF">MC7420_1954</name>
</gene>
<evidence type="ECO:0000313" key="2">
    <source>
        <dbReference type="EMBL" id="EDX76951.1"/>
    </source>
</evidence>
<protein>
    <recommendedName>
        <fullName evidence="1">Sulfotransferase domain-containing protein</fullName>
    </recommendedName>
</protein>
<dbReference type="InterPro" id="IPR027417">
    <property type="entry name" value="P-loop_NTPase"/>
</dbReference>
<dbReference type="AlphaFoldDB" id="B4VMH5"/>
<dbReference type="Pfam" id="PF00685">
    <property type="entry name" value="Sulfotransfer_1"/>
    <property type="match status" value="1"/>
</dbReference>
<accession>B4VMH5</accession>
<dbReference type="Proteomes" id="UP000003835">
    <property type="component" value="Unassembled WGS sequence"/>
</dbReference>
<reference evidence="2 3" key="1">
    <citation type="submission" date="2008-07" db="EMBL/GenBank/DDBJ databases">
        <authorList>
            <person name="Tandeau de Marsac N."/>
            <person name="Ferriera S."/>
            <person name="Johnson J."/>
            <person name="Kravitz S."/>
            <person name="Beeson K."/>
            <person name="Sutton G."/>
            <person name="Rogers Y.-H."/>
            <person name="Friedman R."/>
            <person name="Frazier M."/>
            <person name="Venter J.C."/>
        </authorList>
    </citation>
    <scope>NUCLEOTIDE SEQUENCE [LARGE SCALE GENOMIC DNA]</scope>
    <source>
        <strain evidence="2 3">PCC 7420</strain>
    </source>
</reference>
<organism evidence="2 3">
    <name type="scientific">Coleofasciculus chthonoplastes PCC 7420</name>
    <dbReference type="NCBI Taxonomy" id="118168"/>
    <lineage>
        <taxon>Bacteria</taxon>
        <taxon>Bacillati</taxon>
        <taxon>Cyanobacteriota</taxon>
        <taxon>Cyanophyceae</taxon>
        <taxon>Coleofasciculales</taxon>
        <taxon>Coleofasciculaceae</taxon>
        <taxon>Coleofasciculus</taxon>
    </lineage>
</organism>
<evidence type="ECO:0000259" key="1">
    <source>
        <dbReference type="Pfam" id="PF00685"/>
    </source>
</evidence>
<dbReference type="HOGENOM" id="CLU_956110_0_0_3"/>
<dbReference type="Gene3D" id="3.40.50.300">
    <property type="entry name" value="P-loop containing nucleotide triphosphate hydrolases"/>
    <property type="match status" value="1"/>
</dbReference>
<dbReference type="eggNOG" id="ENOG5030KVP">
    <property type="taxonomic scope" value="Bacteria"/>
</dbReference>